<evidence type="ECO:0000313" key="2">
    <source>
        <dbReference type="Proteomes" id="UP001597506"/>
    </source>
</evidence>
<gene>
    <name evidence="1" type="ORF">ACFSUL_08830</name>
</gene>
<dbReference type="EMBL" id="JBHUMF010000019">
    <property type="protein sequence ID" value="MFD2680852.1"/>
    <property type="molecule type" value="Genomic_DNA"/>
</dbReference>
<protein>
    <submittedName>
        <fullName evidence="1">Uncharacterized protein</fullName>
    </submittedName>
</protein>
<comment type="caution">
    <text evidence="1">The sequence shown here is derived from an EMBL/GenBank/DDBJ whole genome shotgun (WGS) entry which is preliminary data.</text>
</comment>
<keyword evidence="2" id="KW-1185">Reference proteome</keyword>
<name>A0ABW5RQW5_9BACI</name>
<organism evidence="1 2">
    <name type="scientific">Bacillus seohaeanensis</name>
    <dbReference type="NCBI Taxonomy" id="284580"/>
    <lineage>
        <taxon>Bacteria</taxon>
        <taxon>Bacillati</taxon>
        <taxon>Bacillota</taxon>
        <taxon>Bacilli</taxon>
        <taxon>Bacillales</taxon>
        <taxon>Bacillaceae</taxon>
        <taxon>Bacillus</taxon>
    </lineage>
</organism>
<evidence type="ECO:0000313" key="1">
    <source>
        <dbReference type="EMBL" id="MFD2680852.1"/>
    </source>
</evidence>
<accession>A0ABW5RQW5</accession>
<proteinExistence type="predicted"/>
<dbReference type="Proteomes" id="UP001597506">
    <property type="component" value="Unassembled WGS sequence"/>
</dbReference>
<reference evidence="2" key="1">
    <citation type="journal article" date="2019" name="Int. J. Syst. Evol. Microbiol.">
        <title>The Global Catalogue of Microorganisms (GCM) 10K type strain sequencing project: providing services to taxonomists for standard genome sequencing and annotation.</title>
        <authorList>
            <consortium name="The Broad Institute Genomics Platform"/>
            <consortium name="The Broad Institute Genome Sequencing Center for Infectious Disease"/>
            <person name="Wu L."/>
            <person name="Ma J."/>
        </authorList>
    </citation>
    <scope>NUCLEOTIDE SEQUENCE [LARGE SCALE GENOMIC DNA]</scope>
    <source>
        <strain evidence="2">KCTC 3913</strain>
    </source>
</reference>
<dbReference type="RefSeq" id="WP_377934604.1">
    <property type="nucleotide sequence ID" value="NZ_JBHUMF010000019.1"/>
</dbReference>
<sequence length="50" mass="6198">MLREKELDDFVLEGRFELNAYLHYLFCLFHPNVRSQSKDKMVKQRIKRVR</sequence>